<dbReference type="CDD" id="cd01335">
    <property type="entry name" value="Radical_SAM"/>
    <property type="match status" value="1"/>
</dbReference>
<evidence type="ECO:0000256" key="2">
    <source>
        <dbReference type="ARBA" id="ARBA00022723"/>
    </source>
</evidence>
<dbReference type="InterPro" id="IPR054698">
    <property type="entry name" value="rSAM_Se_TrsS"/>
</dbReference>
<dbReference type="Gene3D" id="3.40.50.150">
    <property type="entry name" value="Vaccinia Virus protein VP39"/>
    <property type="match status" value="1"/>
</dbReference>
<protein>
    <submittedName>
        <fullName evidence="6">Radical SAM protein</fullName>
    </submittedName>
</protein>
<dbReference type="InterPro" id="IPR056488">
    <property type="entry name" value="Zn_ribbon_HMPTM"/>
</dbReference>
<dbReference type="SFLD" id="SFLDS00029">
    <property type="entry name" value="Radical_SAM"/>
    <property type="match status" value="1"/>
</dbReference>
<evidence type="ECO:0000256" key="1">
    <source>
        <dbReference type="ARBA" id="ARBA00022691"/>
    </source>
</evidence>
<proteinExistence type="predicted"/>
<comment type="caution">
    <text evidence="6">The sequence shown here is derived from an EMBL/GenBank/DDBJ whole genome shotgun (WGS) entry which is preliminary data.</text>
</comment>
<dbReference type="InterPro" id="IPR013785">
    <property type="entry name" value="Aldolase_TIM"/>
</dbReference>
<dbReference type="CDD" id="cd02440">
    <property type="entry name" value="AdoMet_MTases"/>
    <property type="match status" value="1"/>
</dbReference>
<evidence type="ECO:0000256" key="3">
    <source>
        <dbReference type="ARBA" id="ARBA00023004"/>
    </source>
</evidence>
<dbReference type="NCBIfam" id="NF045646">
    <property type="entry name" value="rSAM_Se_TrsS"/>
    <property type="match status" value="1"/>
</dbReference>
<keyword evidence="1" id="KW-0949">S-adenosyl-L-methionine</keyword>
<accession>A0ABT1E8E1</accession>
<dbReference type="SFLD" id="SFLDG01067">
    <property type="entry name" value="SPASM/twitch_domain_containing"/>
    <property type="match status" value="1"/>
</dbReference>
<dbReference type="Gene3D" id="3.20.20.70">
    <property type="entry name" value="Aldolase class I"/>
    <property type="match status" value="1"/>
</dbReference>
<dbReference type="SUPFAM" id="SSF53335">
    <property type="entry name" value="S-adenosyl-L-methionine-dependent methyltransferases"/>
    <property type="match status" value="1"/>
</dbReference>
<evidence type="ECO:0000313" key="6">
    <source>
        <dbReference type="EMBL" id="MCP1102085.1"/>
    </source>
</evidence>
<dbReference type="Pfam" id="PF23545">
    <property type="entry name" value="Zn_ribbon_HMPTM"/>
    <property type="match status" value="1"/>
</dbReference>
<gene>
    <name evidence="6" type="ORF">NK125_06590</name>
</gene>
<dbReference type="Pfam" id="PF04055">
    <property type="entry name" value="Radical_SAM"/>
    <property type="match status" value="1"/>
</dbReference>
<dbReference type="SFLD" id="SFLDG01100">
    <property type="entry name" value="methyltransferase_(Class_D)"/>
    <property type="match status" value="1"/>
</dbReference>
<dbReference type="PANTHER" id="PTHR43306:SF1">
    <property type="entry name" value="7,8-DIHYDRO-6-HYDROXYMETHYLPTERIN DIMETHYLTRANSFERASE"/>
    <property type="match status" value="1"/>
</dbReference>
<keyword evidence="3" id="KW-0408">Iron</keyword>
<dbReference type="PANTHER" id="PTHR43306">
    <property type="entry name" value="7,8-DIHYDRO-6-HYDROXYMETHYLPTERIN DIMETHYLTRANSFERASE"/>
    <property type="match status" value="1"/>
</dbReference>
<dbReference type="InterPro" id="IPR029063">
    <property type="entry name" value="SAM-dependent_MTases_sf"/>
</dbReference>
<evidence type="ECO:0000256" key="4">
    <source>
        <dbReference type="ARBA" id="ARBA00023014"/>
    </source>
</evidence>
<dbReference type="InterPro" id="IPR034474">
    <property type="entry name" value="Methyltransferase_Class_D"/>
</dbReference>
<evidence type="ECO:0000313" key="7">
    <source>
        <dbReference type="Proteomes" id="UP001523566"/>
    </source>
</evidence>
<organism evidence="6 7">
    <name type="scientific">Aequitasia blattaphilus</name>
    <dbReference type="NCBI Taxonomy" id="2949332"/>
    <lineage>
        <taxon>Bacteria</taxon>
        <taxon>Bacillati</taxon>
        <taxon>Bacillota</taxon>
        <taxon>Clostridia</taxon>
        <taxon>Lachnospirales</taxon>
        <taxon>Lachnospiraceae</taxon>
        <taxon>Aequitasia</taxon>
    </lineage>
</organism>
<reference evidence="6 7" key="1">
    <citation type="journal article" date="2022" name="Genome Biol. Evol.">
        <title>Host diet, physiology and behaviors set the stage for Lachnospiraceae cladogenesis.</title>
        <authorList>
            <person name="Vera-Ponce De Leon A."/>
            <person name="Schneider M."/>
            <person name="Jahnes B.C."/>
            <person name="Sadowski V."/>
            <person name="Camuy-Velez L.A."/>
            <person name="Duan J."/>
            <person name="Sabree Z.L."/>
        </authorList>
    </citation>
    <scope>NUCLEOTIDE SEQUENCE [LARGE SCALE GENOMIC DNA]</scope>
    <source>
        <strain evidence="6 7">PAL113</strain>
    </source>
</reference>
<name>A0ABT1E8E1_9FIRM</name>
<dbReference type="Pfam" id="PF13847">
    <property type="entry name" value="Methyltransf_31"/>
    <property type="match status" value="1"/>
</dbReference>
<keyword evidence="4" id="KW-0411">Iron-sulfur</keyword>
<dbReference type="RefSeq" id="WP_429115338.1">
    <property type="nucleotide sequence ID" value="NZ_JBNJSB010000008.1"/>
</dbReference>
<dbReference type="NCBIfam" id="NF045667">
    <property type="entry name" value="MTase_DVU1556"/>
    <property type="match status" value="1"/>
</dbReference>
<evidence type="ECO:0000259" key="5">
    <source>
        <dbReference type="PROSITE" id="PS51918"/>
    </source>
</evidence>
<dbReference type="InterPro" id="IPR058240">
    <property type="entry name" value="rSAM_sf"/>
</dbReference>
<keyword evidence="7" id="KW-1185">Reference proteome</keyword>
<sequence>MILHKTKSLCPICLKRIDASYESKGDEVWFRKECKEHGFYEVLFWKGVENFQEKRNLHAPQPPKKPMMDANQGCPYDCGLCKNHKQATCCVLFEVTSACDLGCPICFASAKEDENPISMEKIKSWYEMLMERGGPFNIQLSGGEPTTRDDLDEIIRMGKRMGFTFFQLNTNGIRIGTDREYLRRLKAAGLNTVFLQYDSPHSQAVVKLRGRDVIKEKEGAIRNCKEVGLSVVLVPTLMRDCNEEHIGEVLDFAVTNMPTVKGVHFQPMSYFGRYEEEPDARAHISLPELLNRIQEQTGGKAKAEDFSFGRAEHPLCSINADYIIKNDVWEVVRKADQSCCCSSDVAREAVANKWSIEEDVKKELGKSFDLDALDQFLEERQNHTLAISAMAFQDVWTVDLERLERCYINIVSEEGKLVPFCAYNLTAQNGTSLYRGKETPCKALKSITGGPIRIGGLELTDRGAQICGIKEGMRILDIGCGSGESVEFLRKSYGALAEGIDTAVEMIVSGKKRTPDLPIEVGSLESILVKEKKYDVIFMECTLSHMEDTKEVLKSVNALLKEKGKLVLTDVYSRINSPIQDQIKSAGFCIQEFEDHTALLRDLTIKLILKYGSLEEFAAKECKECKKCSLCEFMKVEKPGYYLLVAEKEGV</sequence>
<feature type="domain" description="Radical SAM core" evidence="5">
    <location>
        <begin position="83"/>
        <end position="300"/>
    </location>
</feature>
<dbReference type="PROSITE" id="PS51918">
    <property type="entry name" value="RADICAL_SAM"/>
    <property type="match status" value="1"/>
</dbReference>
<dbReference type="Proteomes" id="UP001523566">
    <property type="component" value="Unassembled WGS sequence"/>
</dbReference>
<dbReference type="EMBL" id="JAMZFW010000007">
    <property type="protein sequence ID" value="MCP1102085.1"/>
    <property type="molecule type" value="Genomic_DNA"/>
</dbReference>
<dbReference type="SUPFAM" id="SSF102114">
    <property type="entry name" value="Radical SAM enzymes"/>
    <property type="match status" value="1"/>
</dbReference>
<dbReference type="InterPro" id="IPR007197">
    <property type="entry name" value="rSAM"/>
</dbReference>
<dbReference type="InterPro" id="IPR025714">
    <property type="entry name" value="Methyltranfer_dom"/>
</dbReference>
<keyword evidence="2" id="KW-0479">Metal-binding</keyword>